<evidence type="ECO:0000313" key="5">
    <source>
        <dbReference type="Proteomes" id="UP000243975"/>
    </source>
</evidence>
<dbReference type="SMART" id="SM00248">
    <property type="entry name" value="ANK"/>
    <property type="match status" value="10"/>
</dbReference>
<dbReference type="EMBL" id="LEKV01001862">
    <property type="protein sequence ID" value="KVI05776.1"/>
    <property type="molecule type" value="Genomic_DNA"/>
</dbReference>
<keyword evidence="2 3" id="KW-0040">ANK repeat</keyword>
<organism evidence="4 5">
    <name type="scientific">Cynara cardunculus var. scolymus</name>
    <name type="common">Globe artichoke</name>
    <name type="synonym">Cynara scolymus</name>
    <dbReference type="NCBI Taxonomy" id="59895"/>
    <lineage>
        <taxon>Eukaryota</taxon>
        <taxon>Viridiplantae</taxon>
        <taxon>Streptophyta</taxon>
        <taxon>Embryophyta</taxon>
        <taxon>Tracheophyta</taxon>
        <taxon>Spermatophyta</taxon>
        <taxon>Magnoliopsida</taxon>
        <taxon>eudicotyledons</taxon>
        <taxon>Gunneridae</taxon>
        <taxon>Pentapetalae</taxon>
        <taxon>asterids</taxon>
        <taxon>campanulids</taxon>
        <taxon>Asterales</taxon>
        <taxon>Asteraceae</taxon>
        <taxon>Carduoideae</taxon>
        <taxon>Cardueae</taxon>
        <taxon>Carduinae</taxon>
        <taxon>Cynara</taxon>
    </lineage>
</organism>
<name>A0A124SGA6_CYNCS</name>
<evidence type="ECO:0000313" key="4">
    <source>
        <dbReference type="EMBL" id="KVI05776.1"/>
    </source>
</evidence>
<reference evidence="4 5" key="1">
    <citation type="journal article" date="2016" name="Sci. Rep.">
        <title>The genome sequence of the outbreeding globe artichoke constructed de novo incorporating a phase-aware low-pass sequencing strategy of F1 progeny.</title>
        <authorList>
            <person name="Scaglione D."/>
            <person name="Reyes-Chin-Wo S."/>
            <person name="Acquadro A."/>
            <person name="Froenicke L."/>
            <person name="Portis E."/>
            <person name="Beitel C."/>
            <person name="Tirone M."/>
            <person name="Mauro R."/>
            <person name="Lo Monaco A."/>
            <person name="Mauromicale G."/>
            <person name="Faccioli P."/>
            <person name="Cattivelli L."/>
            <person name="Rieseberg L."/>
            <person name="Michelmore R."/>
            <person name="Lanteri S."/>
        </authorList>
    </citation>
    <scope>NUCLEOTIDE SEQUENCE [LARGE SCALE GENOMIC DNA]</scope>
    <source>
        <tissue evidence="4">Leaf</tissue>
    </source>
</reference>
<dbReference type="Gene3D" id="1.25.40.20">
    <property type="entry name" value="Ankyrin repeat-containing domain"/>
    <property type="match status" value="4"/>
</dbReference>
<keyword evidence="5" id="KW-1185">Reference proteome</keyword>
<dbReference type="Pfam" id="PF13606">
    <property type="entry name" value="Ank_3"/>
    <property type="match status" value="1"/>
</dbReference>
<dbReference type="OMA" id="LHRAACY"/>
<evidence type="ECO:0000256" key="2">
    <source>
        <dbReference type="ARBA" id="ARBA00023043"/>
    </source>
</evidence>
<dbReference type="Gramene" id="KVI05776">
    <property type="protein sequence ID" value="KVI05776"/>
    <property type="gene ID" value="Ccrd_015929"/>
</dbReference>
<feature type="repeat" description="ANK" evidence="3">
    <location>
        <begin position="333"/>
        <end position="365"/>
    </location>
</feature>
<feature type="repeat" description="ANK" evidence="3">
    <location>
        <begin position="403"/>
        <end position="435"/>
    </location>
</feature>
<dbReference type="Proteomes" id="UP000243975">
    <property type="component" value="Unassembled WGS sequence"/>
</dbReference>
<dbReference type="Pfam" id="PF00023">
    <property type="entry name" value="Ank"/>
    <property type="match status" value="1"/>
</dbReference>
<feature type="repeat" description="ANK" evidence="3">
    <location>
        <begin position="508"/>
        <end position="540"/>
    </location>
</feature>
<gene>
    <name evidence="4" type="ORF">Ccrd_015929</name>
</gene>
<dbReference type="PROSITE" id="PS50088">
    <property type="entry name" value="ANK_REPEAT"/>
    <property type="match status" value="6"/>
</dbReference>
<dbReference type="PANTHER" id="PTHR24123:SF95">
    <property type="entry name" value="ANKYRIN-2-LIKE"/>
    <property type="match status" value="1"/>
</dbReference>
<dbReference type="InterPro" id="IPR002110">
    <property type="entry name" value="Ankyrin_rpt"/>
</dbReference>
<evidence type="ECO:0000256" key="1">
    <source>
        <dbReference type="ARBA" id="ARBA00022737"/>
    </source>
</evidence>
<dbReference type="AlphaFoldDB" id="A0A124SGA6"/>
<protein>
    <recommendedName>
        <fullName evidence="6">Ankyrin repeat-containing protein</fullName>
    </recommendedName>
</protein>
<dbReference type="InterPro" id="IPR051165">
    <property type="entry name" value="Multifunctional_ANK_Repeat"/>
</dbReference>
<proteinExistence type="predicted"/>
<dbReference type="SUPFAM" id="SSF48403">
    <property type="entry name" value="Ankyrin repeat"/>
    <property type="match status" value="2"/>
</dbReference>
<dbReference type="PANTHER" id="PTHR24123">
    <property type="entry name" value="ANKYRIN REPEAT-CONTAINING"/>
    <property type="match status" value="1"/>
</dbReference>
<evidence type="ECO:0008006" key="6">
    <source>
        <dbReference type="Google" id="ProtNLM"/>
    </source>
</evidence>
<comment type="caution">
    <text evidence="4">The sequence shown here is derived from an EMBL/GenBank/DDBJ whole genome shotgun (WGS) entry which is preliminary data.</text>
</comment>
<feature type="repeat" description="ANK" evidence="3">
    <location>
        <begin position="614"/>
        <end position="646"/>
    </location>
</feature>
<sequence>MTVFNAGDCTGGSPYVDVKQVFPVEDYQEKVSQRLIEAVHANDLKAAFDCLLDPFVDVNFVGTVCLNSKKTEIVLHDESPSEVRVEFEEFKTDVTALFLAAHVGNVTLVRKLLTAGANVNKKLFRGTATTAAARGCHIEILDLLLEGGASQLACEEALMESSHLGLARPTKALMASDLIRPNVAVHALVNTSHRGFVDVVETLLKVHILLPPFQSLLALKVDCGVDMNGTARVLLRSSKPFLHADVSCNALVAATVNRHISVVQLLLLAGVRTDTKVRLGAWSWDMATGEEYRVGAGLAEPYSVLWCAVEYFEETGSILNMLLQHISPNIPHFGRTIIHHAILCANLKAVEVLLKCGADPEFPVETVKGTGFRLIHLVARLGYYGVLQHLVNACCNLDSRTESGETALMICARHKHVECLKLLAGAGADFGLVNMANQCVQSIAGSVRWTLGLRRAILDVVQSGKVPRSTDTSIFSTLMFVTRVNNIEALKKLVDQTGVVDLDEQDENGYSAVMVAVLNGHMEAFRLLVYAGANVKLQNKYGETAISLSESSVDCGAFEKVILECAQAKGHSKDHLNSCNNGFYTLHRAVSRGDYDAVETLTNGESNVNAPDNDGYTPLMLAAREGHGKICELLISRGAICDIENARHETALRLSRKDGVGNDAERVLLDHLARGLVLGGGRVKKHCKGGKGCAHNKRLSMVEGSGLLRWGKSSRRNVVCKWAEVGPSSAFRWNRRKKTDWDEAGLFRVVTTRNKEVHFVCEGGVEMAELWVRGITLVTREAIFGKLDHVR</sequence>
<feature type="repeat" description="ANK" evidence="3">
    <location>
        <begin position="581"/>
        <end position="613"/>
    </location>
</feature>
<accession>A0A124SGA6</accession>
<keyword evidence="1" id="KW-0677">Repeat</keyword>
<feature type="repeat" description="ANK" evidence="3">
    <location>
        <begin position="92"/>
        <end position="120"/>
    </location>
</feature>
<evidence type="ECO:0000256" key="3">
    <source>
        <dbReference type="PROSITE-ProRule" id="PRU00023"/>
    </source>
</evidence>
<dbReference type="Pfam" id="PF12796">
    <property type="entry name" value="Ank_2"/>
    <property type="match status" value="3"/>
</dbReference>
<dbReference type="PROSITE" id="PS50297">
    <property type="entry name" value="ANK_REP_REGION"/>
    <property type="match status" value="5"/>
</dbReference>
<dbReference type="InterPro" id="IPR036770">
    <property type="entry name" value="Ankyrin_rpt-contain_sf"/>
</dbReference>
<dbReference type="STRING" id="59895.A0A124SGA6"/>